<dbReference type="RefSeq" id="WP_309046298.1">
    <property type="nucleotide sequence ID" value="NZ_JAUCQJ010000002.1"/>
</dbReference>
<keyword evidence="8" id="KW-0238">DNA-binding</keyword>
<evidence type="ECO:0000256" key="3">
    <source>
        <dbReference type="ARBA" id="ARBA00022705"/>
    </source>
</evidence>
<evidence type="ECO:0000313" key="14">
    <source>
        <dbReference type="Proteomes" id="UP001239265"/>
    </source>
</evidence>
<keyword evidence="6 13" id="KW-0347">Helicase</keyword>
<sequence>MIGKVPPNALDFEKLVIGTCLIDHKGLDETFKIFSNNSEVFYDPRNKVIYSVIASMKLRNMPVDMMTVIMELKKLKTLESAGGDGYVIELTLGISSSAHIEYHCRIVWEKYIKRKVIEAGNLMVNKAFDDSEDVFEVLDFTSKETTKIHHYLSGQKPVKSFADVHKEFVEFVKSKTIDGVPMPFSKLQEENQGWQGSDMIVIAARPAMGKTALALAFGKHGAIKGSPVHFFSLEMANIQLHKRIVSNELEIDSNRIRKKRMTDDDLEKVFDCRELESIPFYYDDDLYKWEEIKARARYVAKEKGTKLIIIDYLQLITTQAKMSTYDRVTFVSREIKLLAKELNIPVIVLSQLSRDVEKRPGKKPQLSDLRESGAIEQDADIIIFPYRPEYYGIEYWDEEEESETSTKDKALLISAKNRHCGESELVIGWNPQYQRFYDLKEQDFHYEQPKIPTATPSEAFGRLPL</sequence>
<dbReference type="GO" id="GO:0003677">
    <property type="term" value="F:DNA binding"/>
    <property type="evidence" value="ECO:0007669"/>
    <property type="project" value="UniProtKB-KW"/>
</dbReference>
<dbReference type="GO" id="GO:1990077">
    <property type="term" value="C:primosome complex"/>
    <property type="evidence" value="ECO:0007669"/>
    <property type="project" value="UniProtKB-KW"/>
</dbReference>
<dbReference type="EC" id="5.6.2.3" evidence="10"/>
<dbReference type="InterPro" id="IPR007693">
    <property type="entry name" value="DNA_helicase_DnaB-like_N"/>
</dbReference>
<dbReference type="SUPFAM" id="SSF52540">
    <property type="entry name" value="P-loop containing nucleoside triphosphate hydrolases"/>
    <property type="match status" value="1"/>
</dbReference>
<comment type="catalytic activity">
    <reaction evidence="11">
        <text>ATP + H2O = ADP + phosphate + H(+)</text>
        <dbReference type="Rhea" id="RHEA:13065"/>
        <dbReference type="ChEBI" id="CHEBI:15377"/>
        <dbReference type="ChEBI" id="CHEBI:15378"/>
        <dbReference type="ChEBI" id="CHEBI:30616"/>
        <dbReference type="ChEBI" id="CHEBI:43474"/>
        <dbReference type="ChEBI" id="CHEBI:456216"/>
        <dbReference type="EC" id="5.6.2.3"/>
    </reaction>
</comment>
<dbReference type="AlphaFoldDB" id="A0ABD5B5L5"/>
<evidence type="ECO:0000256" key="1">
    <source>
        <dbReference type="ARBA" id="ARBA00008428"/>
    </source>
</evidence>
<dbReference type="PANTHER" id="PTHR30153">
    <property type="entry name" value="REPLICATIVE DNA HELICASE DNAB"/>
    <property type="match status" value="1"/>
</dbReference>
<dbReference type="CDD" id="cd00984">
    <property type="entry name" value="DnaB_C"/>
    <property type="match status" value="1"/>
</dbReference>
<comment type="similarity">
    <text evidence="1">Belongs to the helicase family. DnaB subfamily.</text>
</comment>
<dbReference type="SUPFAM" id="SSF48024">
    <property type="entry name" value="N-terminal domain of DnaB helicase"/>
    <property type="match status" value="1"/>
</dbReference>
<protein>
    <recommendedName>
        <fullName evidence="10">DNA 5'-3' helicase</fullName>
        <ecNumber evidence="10">5.6.2.3</ecNumber>
    </recommendedName>
</protein>
<evidence type="ECO:0000256" key="6">
    <source>
        <dbReference type="ARBA" id="ARBA00022806"/>
    </source>
</evidence>
<dbReference type="Gene3D" id="3.40.50.300">
    <property type="entry name" value="P-loop containing nucleotide triphosphate hydrolases"/>
    <property type="match status" value="1"/>
</dbReference>
<dbReference type="GO" id="GO:0016787">
    <property type="term" value="F:hydrolase activity"/>
    <property type="evidence" value="ECO:0007669"/>
    <property type="project" value="UniProtKB-KW"/>
</dbReference>
<keyword evidence="9" id="KW-0413">Isomerase</keyword>
<keyword evidence="2" id="KW-0639">Primosome</keyword>
<organism evidence="13 14">
    <name type="scientific">Elizabethkingia miricola</name>
    <name type="common">Chryseobacterium miricola</name>
    <dbReference type="NCBI Taxonomy" id="172045"/>
    <lineage>
        <taxon>Bacteria</taxon>
        <taxon>Pseudomonadati</taxon>
        <taxon>Bacteroidota</taxon>
        <taxon>Flavobacteriia</taxon>
        <taxon>Flavobacteriales</taxon>
        <taxon>Weeksellaceae</taxon>
        <taxon>Elizabethkingia</taxon>
    </lineage>
</organism>
<evidence type="ECO:0000256" key="9">
    <source>
        <dbReference type="ARBA" id="ARBA00023235"/>
    </source>
</evidence>
<dbReference type="Proteomes" id="UP001239265">
    <property type="component" value="Unassembled WGS sequence"/>
</dbReference>
<dbReference type="EMBL" id="JAUCQJ010000002">
    <property type="protein sequence ID" value="MDQ8748348.1"/>
    <property type="molecule type" value="Genomic_DNA"/>
</dbReference>
<evidence type="ECO:0000259" key="12">
    <source>
        <dbReference type="PROSITE" id="PS51199"/>
    </source>
</evidence>
<dbReference type="InterPro" id="IPR036185">
    <property type="entry name" value="DNA_heli_DnaB-like_N_sf"/>
</dbReference>
<accession>A0ABD5B5L5</accession>
<evidence type="ECO:0000256" key="5">
    <source>
        <dbReference type="ARBA" id="ARBA00022801"/>
    </source>
</evidence>
<dbReference type="InterPro" id="IPR016136">
    <property type="entry name" value="DNA_helicase_N/primase_C"/>
</dbReference>
<evidence type="ECO:0000313" key="13">
    <source>
        <dbReference type="EMBL" id="MDQ8748348.1"/>
    </source>
</evidence>
<dbReference type="PANTHER" id="PTHR30153:SF2">
    <property type="entry name" value="REPLICATIVE DNA HELICASE"/>
    <property type="match status" value="1"/>
</dbReference>
<evidence type="ECO:0000256" key="4">
    <source>
        <dbReference type="ARBA" id="ARBA00022741"/>
    </source>
</evidence>
<reference evidence="13 14" key="1">
    <citation type="submission" date="2023-06" db="EMBL/GenBank/DDBJ databases">
        <title>Nosocomial Elizabethkingia miricola genome.</title>
        <authorList>
            <person name="Morgado S."/>
            <person name="Fonseca E."/>
            <person name="Freitas F."/>
            <person name="Vicente A.C."/>
        </authorList>
    </citation>
    <scope>NUCLEOTIDE SEQUENCE [LARGE SCALE GENOMIC DNA]</scope>
    <source>
        <strain evidence="13 14">EM15</strain>
    </source>
</reference>
<evidence type="ECO:0000256" key="10">
    <source>
        <dbReference type="ARBA" id="ARBA00044969"/>
    </source>
</evidence>
<dbReference type="GO" id="GO:0006269">
    <property type="term" value="P:DNA replication, synthesis of primer"/>
    <property type="evidence" value="ECO:0007669"/>
    <property type="project" value="UniProtKB-KW"/>
</dbReference>
<feature type="domain" description="SF4 helicase" evidence="12">
    <location>
        <begin position="173"/>
        <end position="443"/>
    </location>
</feature>
<gene>
    <name evidence="13" type="ORF">QT385_06845</name>
</gene>
<dbReference type="Pfam" id="PF00772">
    <property type="entry name" value="DnaB"/>
    <property type="match status" value="1"/>
</dbReference>
<keyword evidence="4" id="KW-0547">Nucleotide-binding</keyword>
<dbReference type="GO" id="GO:0043139">
    <property type="term" value="F:5'-3' DNA helicase activity"/>
    <property type="evidence" value="ECO:0007669"/>
    <property type="project" value="UniProtKB-EC"/>
</dbReference>
<evidence type="ECO:0000256" key="8">
    <source>
        <dbReference type="ARBA" id="ARBA00023125"/>
    </source>
</evidence>
<keyword evidence="3" id="KW-0235">DNA replication</keyword>
<keyword evidence="7" id="KW-0067">ATP-binding</keyword>
<keyword evidence="5 13" id="KW-0378">Hydrolase</keyword>
<comment type="caution">
    <text evidence="13">The sequence shown here is derived from an EMBL/GenBank/DDBJ whole genome shotgun (WGS) entry which is preliminary data.</text>
</comment>
<name>A0ABD5B5L5_ELIMR</name>
<evidence type="ECO:0000256" key="7">
    <source>
        <dbReference type="ARBA" id="ARBA00022840"/>
    </source>
</evidence>
<dbReference type="PROSITE" id="PS51199">
    <property type="entry name" value="SF4_HELICASE"/>
    <property type="match status" value="1"/>
</dbReference>
<evidence type="ECO:0000256" key="11">
    <source>
        <dbReference type="ARBA" id="ARBA00048954"/>
    </source>
</evidence>
<dbReference type="InterPro" id="IPR007694">
    <property type="entry name" value="DNA_helicase_DnaB-like_C"/>
</dbReference>
<dbReference type="InterPro" id="IPR027417">
    <property type="entry name" value="P-loop_NTPase"/>
</dbReference>
<dbReference type="GO" id="GO:0005524">
    <property type="term" value="F:ATP binding"/>
    <property type="evidence" value="ECO:0007669"/>
    <property type="project" value="UniProtKB-KW"/>
</dbReference>
<dbReference type="Gene3D" id="1.10.860.10">
    <property type="entry name" value="DNAb Helicase, Chain A"/>
    <property type="match status" value="1"/>
</dbReference>
<evidence type="ECO:0000256" key="2">
    <source>
        <dbReference type="ARBA" id="ARBA00022515"/>
    </source>
</evidence>
<dbReference type="Pfam" id="PF03796">
    <property type="entry name" value="DnaB_C"/>
    <property type="match status" value="1"/>
</dbReference>
<proteinExistence type="inferred from homology"/>